<keyword evidence="2" id="KW-1185">Reference proteome</keyword>
<comment type="caution">
    <text evidence="1">The sequence shown here is derived from an EMBL/GenBank/DDBJ whole genome shotgun (WGS) entry which is preliminary data.</text>
</comment>
<gene>
    <name evidence="1" type="ORF">BGZ96_001639</name>
</gene>
<reference evidence="1 2" key="1">
    <citation type="journal article" date="2020" name="Fungal Divers.">
        <title>Resolving the Mortierellaceae phylogeny through synthesis of multi-gene phylogenetics and phylogenomics.</title>
        <authorList>
            <person name="Vandepol N."/>
            <person name="Liber J."/>
            <person name="Desiro A."/>
            <person name="Na H."/>
            <person name="Kennedy M."/>
            <person name="Barry K."/>
            <person name="Grigoriev I.V."/>
            <person name="Miller A.N."/>
            <person name="O'Donnell K."/>
            <person name="Stajich J.E."/>
            <person name="Bonito G."/>
        </authorList>
    </citation>
    <scope>NUCLEOTIDE SEQUENCE [LARGE SCALE GENOMIC DNA]</scope>
    <source>
        <strain evidence="1 2">AD045</strain>
    </source>
</reference>
<evidence type="ECO:0000313" key="2">
    <source>
        <dbReference type="Proteomes" id="UP001194696"/>
    </source>
</evidence>
<proteinExistence type="predicted"/>
<dbReference type="Proteomes" id="UP001194696">
    <property type="component" value="Unassembled WGS sequence"/>
</dbReference>
<sequence>MTNKDALTRLHYEKEREENLRTNKLMMEQLFGTMMLQLKIENPNNDKKNNNTNTATKYKAVTSPYSKRNIEKPLTSKEVDMIERNYNSERTNPTPGRVPPPSTVRFVFDHIYISRQTSRQAAREATKAIALSAEMQSGNTQTEERGDYRPEAGDVAVNLSLKRTRIRTRINK</sequence>
<name>A0ABQ7KAR3_9FUNG</name>
<evidence type="ECO:0000313" key="1">
    <source>
        <dbReference type="EMBL" id="KAG0294198.1"/>
    </source>
</evidence>
<accession>A0ABQ7KAR3</accession>
<dbReference type="EMBL" id="JAAAIM010000128">
    <property type="protein sequence ID" value="KAG0294198.1"/>
    <property type="molecule type" value="Genomic_DNA"/>
</dbReference>
<organism evidence="1 2">
    <name type="scientific">Linnemannia gamsii</name>
    <dbReference type="NCBI Taxonomy" id="64522"/>
    <lineage>
        <taxon>Eukaryota</taxon>
        <taxon>Fungi</taxon>
        <taxon>Fungi incertae sedis</taxon>
        <taxon>Mucoromycota</taxon>
        <taxon>Mortierellomycotina</taxon>
        <taxon>Mortierellomycetes</taxon>
        <taxon>Mortierellales</taxon>
        <taxon>Mortierellaceae</taxon>
        <taxon>Linnemannia</taxon>
    </lineage>
</organism>
<protein>
    <submittedName>
        <fullName evidence="1">Uncharacterized protein</fullName>
    </submittedName>
</protein>